<evidence type="ECO:0000313" key="2">
    <source>
        <dbReference type="EMBL" id="EDW30065.1"/>
    </source>
</evidence>
<dbReference type="Proteomes" id="UP000008744">
    <property type="component" value="Unassembled WGS sequence"/>
</dbReference>
<reference evidence="2 3" key="1">
    <citation type="journal article" date="2007" name="Nature">
        <title>Evolution of genes and genomes on the Drosophila phylogeny.</title>
        <authorList>
            <consortium name="Drosophila 12 Genomes Consortium"/>
            <person name="Clark A.G."/>
            <person name="Eisen M.B."/>
            <person name="Smith D.R."/>
            <person name="Bergman C.M."/>
            <person name="Oliver B."/>
            <person name="Markow T.A."/>
            <person name="Kaufman T.C."/>
            <person name="Kellis M."/>
            <person name="Gelbart W."/>
            <person name="Iyer V.N."/>
            <person name="Pollard D.A."/>
            <person name="Sackton T.B."/>
            <person name="Larracuente A.M."/>
            <person name="Singh N.D."/>
            <person name="Abad J.P."/>
            <person name="Abt D.N."/>
            <person name="Adryan B."/>
            <person name="Aguade M."/>
            <person name="Akashi H."/>
            <person name="Anderson W.W."/>
            <person name="Aquadro C.F."/>
            <person name="Ardell D.H."/>
            <person name="Arguello R."/>
            <person name="Artieri C.G."/>
            <person name="Barbash D.A."/>
            <person name="Barker D."/>
            <person name="Barsanti P."/>
            <person name="Batterham P."/>
            <person name="Batzoglou S."/>
            <person name="Begun D."/>
            <person name="Bhutkar A."/>
            <person name="Blanco E."/>
            <person name="Bosak S.A."/>
            <person name="Bradley R.K."/>
            <person name="Brand A.D."/>
            <person name="Brent M.R."/>
            <person name="Brooks A.N."/>
            <person name="Brown R.H."/>
            <person name="Butlin R.K."/>
            <person name="Caggese C."/>
            <person name="Calvi B.R."/>
            <person name="Bernardo de Carvalho A."/>
            <person name="Caspi A."/>
            <person name="Castrezana S."/>
            <person name="Celniker S.E."/>
            <person name="Chang J.L."/>
            <person name="Chapple C."/>
            <person name="Chatterji S."/>
            <person name="Chinwalla A."/>
            <person name="Civetta A."/>
            <person name="Clifton S.W."/>
            <person name="Comeron J.M."/>
            <person name="Costello J.C."/>
            <person name="Coyne J.A."/>
            <person name="Daub J."/>
            <person name="David R.G."/>
            <person name="Delcher A.L."/>
            <person name="Delehaunty K."/>
            <person name="Do C.B."/>
            <person name="Ebling H."/>
            <person name="Edwards K."/>
            <person name="Eickbush T."/>
            <person name="Evans J.D."/>
            <person name="Filipski A."/>
            <person name="Findeiss S."/>
            <person name="Freyhult E."/>
            <person name="Fulton L."/>
            <person name="Fulton R."/>
            <person name="Garcia A.C."/>
            <person name="Gardiner A."/>
            <person name="Garfield D.A."/>
            <person name="Garvin B.E."/>
            <person name="Gibson G."/>
            <person name="Gilbert D."/>
            <person name="Gnerre S."/>
            <person name="Godfrey J."/>
            <person name="Good R."/>
            <person name="Gotea V."/>
            <person name="Gravely B."/>
            <person name="Greenberg A.J."/>
            <person name="Griffiths-Jones S."/>
            <person name="Gross S."/>
            <person name="Guigo R."/>
            <person name="Gustafson E.A."/>
            <person name="Haerty W."/>
            <person name="Hahn M.W."/>
            <person name="Halligan D.L."/>
            <person name="Halpern A.L."/>
            <person name="Halter G.M."/>
            <person name="Han M.V."/>
            <person name="Heger A."/>
            <person name="Hillier L."/>
            <person name="Hinrichs A.S."/>
            <person name="Holmes I."/>
            <person name="Hoskins R.A."/>
            <person name="Hubisz M.J."/>
            <person name="Hultmark D."/>
            <person name="Huntley M.A."/>
            <person name="Jaffe D.B."/>
            <person name="Jagadeeshan S."/>
            <person name="Jeck W.R."/>
            <person name="Johnson J."/>
            <person name="Jones C.D."/>
            <person name="Jordan W.C."/>
            <person name="Karpen G.H."/>
            <person name="Kataoka E."/>
            <person name="Keightley P.D."/>
            <person name="Kheradpour P."/>
            <person name="Kirkness E.F."/>
            <person name="Koerich L.B."/>
            <person name="Kristiansen K."/>
            <person name="Kudrna D."/>
            <person name="Kulathinal R.J."/>
            <person name="Kumar S."/>
            <person name="Kwok R."/>
            <person name="Lander E."/>
            <person name="Langley C.H."/>
            <person name="Lapoint R."/>
            <person name="Lazzaro B.P."/>
            <person name="Lee S.J."/>
            <person name="Levesque L."/>
            <person name="Li R."/>
            <person name="Lin C.F."/>
            <person name="Lin M.F."/>
            <person name="Lindblad-Toh K."/>
            <person name="Llopart A."/>
            <person name="Long M."/>
            <person name="Low L."/>
            <person name="Lozovsky E."/>
            <person name="Lu J."/>
            <person name="Luo M."/>
            <person name="Machado C.A."/>
            <person name="Makalowski W."/>
            <person name="Marzo M."/>
            <person name="Matsuda M."/>
            <person name="Matzkin L."/>
            <person name="McAllister B."/>
            <person name="McBride C.S."/>
            <person name="McKernan B."/>
            <person name="McKernan K."/>
            <person name="Mendez-Lago M."/>
            <person name="Minx P."/>
            <person name="Mollenhauer M.U."/>
            <person name="Montooth K."/>
            <person name="Mount S.M."/>
            <person name="Mu X."/>
            <person name="Myers E."/>
            <person name="Negre B."/>
            <person name="Newfeld S."/>
            <person name="Nielsen R."/>
            <person name="Noor M.A."/>
            <person name="O'Grady P."/>
            <person name="Pachter L."/>
            <person name="Papaceit M."/>
            <person name="Parisi M.J."/>
            <person name="Parisi M."/>
            <person name="Parts L."/>
            <person name="Pedersen J.S."/>
            <person name="Pesole G."/>
            <person name="Phillippy A.M."/>
            <person name="Ponting C.P."/>
            <person name="Pop M."/>
            <person name="Porcelli D."/>
            <person name="Powell J.R."/>
            <person name="Prohaska S."/>
            <person name="Pruitt K."/>
            <person name="Puig M."/>
            <person name="Quesneville H."/>
            <person name="Ram K.R."/>
            <person name="Rand D."/>
            <person name="Rasmussen M.D."/>
            <person name="Reed L.K."/>
            <person name="Reenan R."/>
            <person name="Reily A."/>
            <person name="Remington K.A."/>
            <person name="Rieger T.T."/>
            <person name="Ritchie M.G."/>
            <person name="Robin C."/>
            <person name="Rogers Y.H."/>
            <person name="Rohde C."/>
            <person name="Rozas J."/>
            <person name="Rubenfield M.J."/>
            <person name="Ruiz A."/>
            <person name="Russo S."/>
            <person name="Salzberg S.L."/>
            <person name="Sanchez-Gracia A."/>
            <person name="Saranga D.J."/>
            <person name="Sato H."/>
            <person name="Schaeffer S.W."/>
            <person name="Schatz M.C."/>
            <person name="Schlenke T."/>
            <person name="Schwartz R."/>
            <person name="Segarra C."/>
            <person name="Singh R.S."/>
            <person name="Sirot L."/>
            <person name="Sirota M."/>
            <person name="Sisneros N.B."/>
            <person name="Smith C.D."/>
            <person name="Smith T.F."/>
            <person name="Spieth J."/>
            <person name="Stage D.E."/>
            <person name="Stark A."/>
            <person name="Stephan W."/>
            <person name="Strausberg R.L."/>
            <person name="Strempel S."/>
            <person name="Sturgill D."/>
            <person name="Sutton G."/>
            <person name="Sutton G.G."/>
            <person name="Tao W."/>
            <person name="Teichmann S."/>
            <person name="Tobari Y.N."/>
            <person name="Tomimura Y."/>
            <person name="Tsolas J.M."/>
            <person name="Valente V.L."/>
            <person name="Venter E."/>
            <person name="Venter J.C."/>
            <person name="Vicario S."/>
            <person name="Vieira F.G."/>
            <person name="Vilella A.J."/>
            <person name="Villasante A."/>
            <person name="Walenz B."/>
            <person name="Wang J."/>
            <person name="Wasserman M."/>
            <person name="Watts T."/>
            <person name="Wilson D."/>
            <person name="Wilson R.K."/>
            <person name="Wing R.A."/>
            <person name="Wolfner M.F."/>
            <person name="Wong A."/>
            <person name="Wong G.K."/>
            <person name="Wu C.I."/>
            <person name="Wu G."/>
            <person name="Yamamoto D."/>
            <person name="Yang H.P."/>
            <person name="Yang S.P."/>
            <person name="Yorke J.A."/>
            <person name="Yoshida K."/>
            <person name="Zdobnov E."/>
            <person name="Zhang P."/>
            <person name="Zhang Y."/>
            <person name="Zimin A.V."/>
            <person name="Baldwin J."/>
            <person name="Abdouelleil A."/>
            <person name="Abdulkadir J."/>
            <person name="Abebe A."/>
            <person name="Abera B."/>
            <person name="Abreu J."/>
            <person name="Acer S.C."/>
            <person name="Aftuck L."/>
            <person name="Alexander A."/>
            <person name="An P."/>
            <person name="Anderson E."/>
            <person name="Anderson S."/>
            <person name="Arachi H."/>
            <person name="Azer M."/>
            <person name="Bachantsang P."/>
            <person name="Barry A."/>
            <person name="Bayul T."/>
            <person name="Berlin A."/>
            <person name="Bessette D."/>
            <person name="Bloom T."/>
            <person name="Blye J."/>
            <person name="Boguslavskiy L."/>
            <person name="Bonnet C."/>
            <person name="Boukhgalter B."/>
            <person name="Bourzgui I."/>
            <person name="Brown A."/>
            <person name="Cahill P."/>
            <person name="Channer S."/>
            <person name="Cheshatsang Y."/>
            <person name="Chuda L."/>
            <person name="Citroen M."/>
            <person name="Collymore A."/>
            <person name="Cooke P."/>
            <person name="Costello M."/>
            <person name="D'Aco K."/>
            <person name="Daza R."/>
            <person name="De Haan G."/>
            <person name="DeGray S."/>
            <person name="DeMaso C."/>
            <person name="Dhargay N."/>
            <person name="Dooley K."/>
            <person name="Dooley E."/>
            <person name="Doricent M."/>
            <person name="Dorje P."/>
            <person name="Dorjee K."/>
            <person name="Dupes A."/>
            <person name="Elong R."/>
            <person name="Falk J."/>
            <person name="Farina A."/>
            <person name="Faro S."/>
            <person name="Ferguson D."/>
            <person name="Fisher S."/>
            <person name="Foley C.D."/>
            <person name="Franke A."/>
            <person name="Friedrich D."/>
            <person name="Gadbois L."/>
            <person name="Gearin G."/>
            <person name="Gearin C.R."/>
            <person name="Giannoukos G."/>
            <person name="Goode T."/>
            <person name="Graham J."/>
            <person name="Grandbois E."/>
            <person name="Grewal S."/>
            <person name="Gyaltsen K."/>
            <person name="Hafez N."/>
            <person name="Hagos B."/>
            <person name="Hall J."/>
            <person name="Henson C."/>
            <person name="Hollinger A."/>
            <person name="Honan T."/>
            <person name="Huard M.D."/>
            <person name="Hughes L."/>
            <person name="Hurhula B."/>
            <person name="Husby M.E."/>
            <person name="Kamat A."/>
            <person name="Kanga B."/>
            <person name="Kashin S."/>
            <person name="Khazanovich D."/>
            <person name="Kisner P."/>
            <person name="Lance K."/>
            <person name="Lara M."/>
            <person name="Lee W."/>
            <person name="Lennon N."/>
            <person name="Letendre F."/>
            <person name="LeVine R."/>
            <person name="Lipovsky A."/>
            <person name="Liu X."/>
            <person name="Liu J."/>
            <person name="Liu S."/>
            <person name="Lokyitsang T."/>
            <person name="Lokyitsang Y."/>
            <person name="Lubonja R."/>
            <person name="Lui A."/>
            <person name="MacDonald P."/>
            <person name="Magnisalis V."/>
            <person name="Maru K."/>
            <person name="Matthews C."/>
            <person name="McCusker W."/>
            <person name="McDonough S."/>
            <person name="Mehta T."/>
            <person name="Meldrim J."/>
            <person name="Meneus L."/>
            <person name="Mihai O."/>
            <person name="Mihalev A."/>
            <person name="Mihova T."/>
            <person name="Mittelman R."/>
            <person name="Mlenga V."/>
            <person name="Montmayeur A."/>
            <person name="Mulrain L."/>
            <person name="Navidi A."/>
            <person name="Naylor J."/>
            <person name="Negash T."/>
            <person name="Nguyen T."/>
            <person name="Nguyen N."/>
            <person name="Nicol R."/>
            <person name="Norbu C."/>
            <person name="Norbu N."/>
            <person name="Novod N."/>
            <person name="O'Neill B."/>
            <person name="Osman S."/>
            <person name="Markiewicz E."/>
            <person name="Oyono O.L."/>
            <person name="Patti C."/>
            <person name="Phunkhang P."/>
            <person name="Pierre F."/>
            <person name="Priest M."/>
            <person name="Raghuraman S."/>
            <person name="Rege F."/>
            <person name="Reyes R."/>
            <person name="Rise C."/>
            <person name="Rogov P."/>
            <person name="Ross K."/>
            <person name="Ryan E."/>
            <person name="Settipalli S."/>
            <person name="Shea T."/>
            <person name="Sherpa N."/>
            <person name="Shi L."/>
            <person name="Shih D."/>
            <person name="Sparrow T."/>
            <person name="Spaulding J."/>
            <person name="Stalker J."/>
            <person name="Stange-Thomann N."/>
            <person name="Stavropoulos S."/>
            <person name="Stone C."/>
            <person name="Strader C."/>
            <person name="Tesfaye S."/>
            <person name="Thomson T."/>
            <person name="Thoulutsang Y."/>
            <person name="Thoulutsang D."/>
            <person name="Topham K."/>
            <person name="Topping I."/>
            <person name="Tsamla T."/>
            <person name="Vassiliev H."/>
            <person name="Vo A."/>
            <person name="Wangchuk T."/>
            <person name="Wangdi T."/>
            <person name="Weiand M."/>
            <person name="Wilkinson J."/>
            <person name="Wilson A."/>
            <person name="Yadav S."/>
            <person name="Young G."/>
            <person name="Yu Q."/>
            <person name="Zembek L."/>
            <person name="Zhong D."/>
            <person name="Zimmer A."/>
            <person name="Zwirko Z."/>
            <person name="Jaffe D.B."/>
            <person name="Alvarez P."/>
            <person name="Brockman W."/>
            <person name="Butler J."/>
            <person name="Chin C."/>
            <person name="Gnerre S."/>
            <person name="Grabherr M."/>
            <person name="Kleber M."/>
            <person name="Mauceli E."/>
            <person name="MacCallum I."/>
        </authorList>
    </citation>
    <scope>NUCLEOTIDE SEQUENCE [LARGE SCALE GENOMIC DNA]</scope>
    <source>
        <strain evidence="3">MSH-3 / Tucson 14011-0111.49</strain>
    </source>
</reference>
<dbReference type="AlphaFoldDB" id="B4H188"/>
<sequence length="66" mass="6386">MLPPASVPGAPTAGGAETFGPLKLRNVVASPKVGLSTAPKAGAAANTGLAPNPSPKPDWSTDDPAP</sequence>
<organism evidence="3">
    <name type="scientific">Drosophila persimilis</name>
    <name type="common">Fruit fly</name>
    <dbReference type="NCBI Taxonomy" id="7234"/>
    <lineage>
        <taxon>Eukaryota</taxon>
        <taxon>Metazoa</taxon>
        <taxon>Ecdysozoa</taxon>
        <taxon>Arthropoda</taxon>
        <taxon>Hexapoda</taxon>
        <taxon>Insecta</taxon>
        <taxon>Pterygota</taxon>
        <taxon>Neoptera</taxon>
        <taxon>Endopterygota</taxon>
        <taxon>Diptera</taxon>
        <taxon>Brachycera</taxon>
        <taxon>Muscomorpha</taxon>
        <taxon>Ephydroidea</taxon>
        <taxon>Drosophilidae</taxon>
        <taxon>Drosophila</taxon>
        <taxon>Sophophora</taxon>
    </lineage>
</organism>
<gene>
    <name evidence="2" type="primary">Dper\GL22525</name>
    <name evidence="2" type="ORF">Dper_GL22525</name>
</gene>
<feature type="region of interest" description="Disordered" evidence="1">
    <location>
        <begin position="1"/>
        <end position="20"/>
    </location>
</feature>
<proteinExistence type="predicted"/>
<evidence type="ECO:0000313" key="3">
    <source>
        <dbReference type="Proteomes" id="UP000008744"/>
    </source>
</evidence>
<keyword evidence="3" id="KW-1185">Reference proteome</keyword>
<dbReference type="OMA" id="PKPDWAI"/>
<protein>
    <submittedName>
        <fullName evidence="2">GL22525</fullName>
    </submittedName>
</protein>
<feature type="region of interest" description="Disordered" evidence="1">
    <location>
        <begin position="38"/>
        <end position="66"/>
    </location>
</feature>
<name>B4H188_DROPE</name>
<accession>B4H188</accession>
<dbReference type="HOGENOM" id="CLU_2833867_0_0_1"/>
<dbReference type="EMBL" id="CH479202">
    <property type="protein sequence ID" value="EDW30065.1"/>
    <property type="molecule type" value="Genomic_DNA"/>
</dbReference>
<evidence type="ECO:0000256" key="1">
    <source>
        <dbReference type="SAM" id="MobiDB-lite"/>
    </source>
</evidence>